<evidence type="ECO:0000313" key="4">
    <source>
        <dbReference type="EMBL" id="UXE61753.1"/>
    </source>
</evidence>
<dbReference type="GO" id="GO:0004540">
    <property type="term" value="F:RNA nuclease activity"/>
    <property type="evidence" value="ECO:0007669"/>
    <property type="project" value="InterPro"/>
</dbReference>
<feature type="chain" id="PRO_5037377682" evidence="3">
    <location>
        <begin position="26"/>
        <end position="130"/>
    </location>
</feature>
<evidence type="ECO:0000256" key="2">
    <source>
        <dbReference type="ARBA" id="ARBA00022801"/>
    </source>
</evidence>
<dbReference type="InterPro" id="IPR016191">
    <property type="entry name" value="Ribonuclease/ribotoxin"/>
</dbReference>
<sequence length="130" mass="14824">MKNFFRVLLCFLFVLILFHSQPAQADSKIKPCSPKSIPVVVKDDLRNIKAGLVAGRPYANASGMGSQLLPSLARNQEYREYDLDANNPNPANRGKFRAVALEYQERTGKTIREPIYLTLDHYKTFCIYKQ</sequence>
<protein>
    <submittedName>
        <fullName evidence="4">Uncharacterized protein</fullName>
    </submittedName>
</protein>
<proteinExistence type="predicted"/>
<dbReference type="KEGG" id="wna:KA717_02015"/>
<feature type="signal peptide" evidence="3">
    <location>
        <begin position="1"/>
        <end position="25"/>
    </location>
</feature>
<keyword evidence="2" id="KW-0378">Hydrolase</keyword>
<dbReference type="GO" id="GO:0003723">
    <property type="term" value="F:RNA binding"/>
    <property type="evidence" value="ECO:0007669"/>
    <property type="project" value="InterPro"/>
</dbReference>
<dbReference type="Proteomes" id="UP001065613">
    <property type="component" value="Chromosome"/>
</dbReference>
<dbReference type="SUPFAM" id="SSF53933">
    <property type="entry name" value="Microbial ribonucleases"/>
    <property type="match status" value="1"/>
</dbReference>
<dbReference type="GO" id="GO:0016787">
    <property type="term" value="F:hydrolase activity"/>
    <property type="evidence" value="ECO:0007669"/>
    <property type="project" value="UniProtKB-KW"/>
</dbReference>
<dbReference type="EMBL" id="CP073041">
    <property type="protein sequence ID" value="UXE61753.1"/>
    <property type="molecule type" value="Genomic_DNA"/>
</dbReference>
<dbReference type="AlphaFoldDB" id="A0A977PX03"/>
<keyword evidence="1" id="KW-0540">Nuclease</keyword>
<gene>
    <name evidence="4" type="ORF">KA717_02015</name>
</gene>
<organism evidence="4">
    <name type="scientific">Woronichinia naegeliana WA131</name>
    <dbReference type="NCBI Taxonomy" id="2824559"/>
    <lineage>
        <taxon>Bacteria</taxon>
        <taxon>Bacillati</taxon>
        <taxon>Cyanobacteriota</taxon>
        <taxon>Cyanophyceae</taxon>
        <taxon>Synechococcales</taxon>
        <taxon>Coelosphaeriaceae</taxon>
        <taxon>Woronichinia</taxon>
    </lineage>
</organism>
<dbReference type="Gene3D" id="3.10.450.30">
    <property type="entry name" value="Microbial ribonucleases"/>
    <property type="match status" value="1"/>
</dbReference>
<name>A0A977PX03_9CYAN</name>
<accession>A0A977PX03</accession>
<keyword evidence="3" id="KW-0732">Signal</keyword>
<reference evidence="4" key="1">
    <citation type="submission" date="2021-04" db="EMBL/GenBank/DDBJ databases">
        <title>Genome sequence of Woronichinia naegeliana from Washington state freshwater lake bloom.</title>
        <authorList>
            <person name="Dreher T.W."/>
        </authorList>
    </citation>
    <scope>NUCLEOTIDE SEQUENCE</scope>
    <source>
        <strain evidence="4">WA131</strain>
    </source>
</reference>
<evidence type="ECO:0000256" key="1">
    <source>
        <dbReference type="ARBA" id="ARBA00022722"/>
    </source>
</evidence>
<evidence type="ECO:0000256" key="3">
    <source>
        <dbReference type="SAM" id="SignalP"/>
    </source>
</evidence>